<keyword evidence="4" id="KW-1185">Reference proteome</keyword>
<dbReference type="OrthoDB" id="799967at2"/>
<proteinExistence type="predicted"/>
<comment type="caution">
    <text evidence="3">The sequence shown here is derived from an EMBL/GenBank/DDBJ whole genome shotgun (WGS) entry which is preliminary data.</text>
</comment>
<evidence type="ECO:0000313" key="4">
    <source>
        <dbReference type="Proteomes" id="UP000297739"/>
    </source>
</evidence>
<gene>
    <name evidence="3" type="ORF">E5J99_09830</name>
</gene>
<dbReference type="Pfam" id="PF22827">
    <property type="entry name" value="GldL_N"/>
    <property type="match status" value="1"/>
</dbReference>
<dbReference type="Proteomes" id="UP000297739">
    <property type="component" value="Unassembled WGS sequence"/>
</dbReference>
<dbReference type="InterPro" id="IPR055087">
    <property type="entry name" value="GldL-like_N"/>
</dbReference>
<feature type="domain" description="Gliding motility protein GldL-like N-terminal" evidence="2">
    <location>
        <begin position="19"/>
        <end position="41"/>
    </location>
</feature>
<keyword evidence="1" id="KW-1133">Transmembrane helix</keyword>
<dbReference type="AlphaFoldDB" id="A0A4Z0PKQ2"/>
<keyword evidence="1" id="KW-0812">Transmembrane</keyword>
<evidence type="ECO:0000256" key="1">
    <source>
        <dbReference type="SAM" id="Phobius"/>
    </source>
</evidence>
<keyword evidence="1" id="KW-0472">Membrane</keyword>
<feature type="transmembrane region" description="Helical" evidence="1">
    <location>
        <begin position="31"/>
        <end position="51"/>
    </location>
</feature>
<organism evidence="3 4">
    <name type="scientific">Hymenobacter elongatus</name>
    <dbReference type="NCBI Taxonomy" id="877208"/>
    <lineage>
        <taxon>Bacteria</taxon>
        <taxon>Pseudomonadati</taxon>
        <taxon>Bacteroidota</taxon>
        <taxon>Cytophagia</taxon>
        <taxon>Cytophagales</taxon>
        <taxon>Hymenobacteraceae</taxon>
        <taxon>Hymenobacter</taxon>
    </lineage>
</organism>
<evidence type="ECO:0000313" key="3">
    <source>
        <dbReference type="EMBL" id="TGE16415.1"/>
    </source>
</evidence>
<reference evidence="3 4" key="1">
    <citation type="submission" date="2019-04" db="EMBL/GenBank/DDBJ databases">
        <authorList>
            <person name="Feng G."/>
            <person name="Zhang J."/>
            <person name="Zhu H."/>
        </authorList>
    </citation>
    <scope>NUCLEOTIDE SEQUENCE [LARGE SCALE GENOMIC DNA]</scope>
    <source>
        <strain evidence="3 4">JCM 17223</strain>
    </source>
</reference>
<name>A0A4Z0PKQ2_9BACT</name>
<sequence>MKAKHALILLVLGLCADFVGALFKISHWEGASELLIVGMTLKVVGSLLMLYKLLTHPRVKEFLNR</sequence>
<evidence type="ECO:0000259" key="2">
    <source>
        <dbReference type="Pfam" id="PF22827"/>
    </source>
</evidence>
<dbReference type="RefSeq" id="WP_135497554.1">
    <property type="nucleotide sequence ID" value="NZ_SRLD01000016.1"/>
</dbReference>
<dbReference type="EMBL" id="SRLD01000016">
    <property type="protein sequence ID" value="TGE16415.1"/>
    <property type="molecule type" value="Genomic_DNA"/>
</dbReference>
<protein>
    <submittedName>
        <fullName evidence="3">Gliding motility protein GldL</fullName>
    </submittedName>
</protein>
<accession>A0A4Z0PKQ2</accession>